<keyword evidence="3" id="KW-0255">Endonuclease</keyword>
<feature type="domain" description="HNH nuclease" evidence="1">
    <location>
        <begin position="200"/>
        <end position="254"/>
    </location>
</feature>
<feature type="domain" description="ScoMcrA-like DNA sulfur-binding" evidence="2">
    <location>
        <begin position="7"/>
        <end position="153"/>
    </location>
</feature>
<dbReference type="Pfam" id="PF26340">
    <property type="entry name" value="DNA-SBD_ScoMcrA"/>
    <property type="match status" value="1"/>
</dbReference>
<accession>A0ABW7H5A8</accession>
<evidence type="ECO:0000259" key="2">
    <source>
        <dbReference type="Pfam" id="PF26340"/>
    </source>
</evidence>
<dbReference type="InterPro" id="IPR011396">
    <property type="entry name" value="PT_DNA_restrict"/>
</dbReference>
<keyword evidence="3" id="KW-0540">Nuclease</keyword>
<dbReference type="NCBIfam" id="NF045808">
    <property type="entry name" value="PT-DNA_restrict"/>
    <property type="match status" value="1"/>
</dbReference>
<dbReference type="PIRSF" id="PIRSF030850">
    <property type="entry name" value="UCP030850"/>
    <property type="match status" value="1"/>
</dbReference>
<gene>
    <name evidence="3" type="ORF">ACG01O_21850</name>
</gene>
<dbReference type="InterPro" id="IPR003615">
    <property type="entry name" value="HNH_nuc"/>
</dbReference>
<evidence type="ECO:0000313" key="4">
    <source>
        <dbReference type="Proteomes" id="UP001606303"/>
    </source>
</evidence>
<dbReference type="GO" id="GO:0003677">
    <property type="term" value="F:DNA binding"/>
    <property type="evidence" value="ECO:0007669"/>
    <property type="project" value="UniProtKB-KW"/>
</dbReference>
<comment type="caution">
    <text evidence="3">The sequence shown here is derived from an EMBL/GenBank/DDBJ whole genome shotgun (WGS) entry which is preliminary data.</text>
</comment>
<dbReference type="InterPro" id="IPR058813">
    <property type="entry name" value="DNA-SBD_ScoMcrA"/>
</dbReference>
<keyword evidence="4" id="KW-1185">Reference proteome</keyword>
<keyword evidence="3" id="KW-0378">Hydrolase</keyword>
<name>A0ABW7H5A8_9BURK</name>
<dbReference type="RefSeq" id="WP_394387701.1">
    <property type="nucleotide sequence ID" value="NZ_JBIGIB010000009.1"/>
</dbReference>
<sequence length="316" mass="35078">MKSPIEVLNAFDAIRPAQAGDGYKPHKPLLLLLSLGRVQRGEPRLAEFTEIEQRLKNLLLEFGPTNSESRRHLPFWHLHTDLGGALWDLSGPAALLNRPAANTPNIGELRANRVAGGFHPDVDACLRSTPGLVAACAHKVLEKYFPGTLREDIAAAAAVDLDEPSWVAEATGTYQVTQPAKRRRSGEFRDRVLRAYEFRCCVCGFDLRIGHIPAGLEAAHIMWHHVGGPDVEPNGLSLCALHHKLFDLGAFTVEPNSYRVLFSQHAVSGERGLSGAMQHHGKAIYLPVDLQHRPAQEYLSWNMNSVFKKPWWTICN</sequence>
<dbReference type="Pfam" id="PF13391">
    <property type="entry name" value="HNH_2"/>
    <property type="match status" value="1"/>
</dbReference>
<keyword evidence="3" id="KW-0238">DNA-binding</keyword>
<evidence type="ECO:0000259" key="1">
    <source>
        <dbReference type="Pfam" id="PF13391"/>
    </source>
</evidence>
<evidence type="ECO:0000313" key="3">
    <source>
        <dbReference type="EMBL" id="MFG6469277.1"/>
    </source>
</evidence>
<protein>
    <submittedName>
        <fullName evidence="3">Phosphorothioated DNA-binding restriction endonuclease</fullName>
    </submittedName>
</protein>
<proteinExistence type="predicted"/>
<organism evidence="3 4">
    <name type="scientific">Pelomonas baiyunensis</name>
    <dbReference type="NCBI Taxonomy" id="3299026"/>
    <lineage>
        <taxon>Bacteria</taxon>
        <taxon>Pseudomonadati</taxon>
        <taxon>Pseudomonadota</taxon>
        <taxon>Betaproteobacteria</taxon>
        <taxon>Burkholderiales</taxon>
        <taxon>Sphaerotilaceae</taxon>
        <taxon>Roseateles</taxon>
    </lineage>
</organism>
<dbReference type="Proteomes" id="UP001606303">
    <property type="component" value="Unassembled WGS sequence"/>
</dbReference>
<dbReference type="GO" id="GO:0004519">
    <property type="term" value="F:endonuclease activity"/>
    <property type="evidence" value="ECO:0007669"/>
    <property type="project" value="UniProtKB-KW"/>
</dbReference>
<reference evidence="3 4" key="1">
    <citation type="submission" date="2024-08" db="EMBL/GenBank/DDBJ databases">
        <authorList>
            <person name="Lu H."/>
        </authorList>
    </citation>
    <scope>NUCLEOTIDE SEQUENCE [LARGE SCALE GENOMIC DNA]</scope>
    <source>
        <strain evidence="3 4">BYS87W</strain>
    </source>
</reference>
<dbReference type="EMBL" id="JBIGIB010000009">
    <property type="protein sequence ID" value="MFG6469277.1"/>
    <property type="molecule type" value="Genomic_DNA"/>
</dbReference>